<evidence type="ECO:0000259" key="1">
    <source>
        <dbReference type="Pfam" id="PF14111"/>
    </source>
</evidence>
<gene>
    <name evidence="2" type="ORF">Sango_1026300</name>
</gene>
<reference evidence="2" key="2">
    <citation type="journal article" date="2024" name="Plant">
        <title>Genomic evolution and insights into agronomic trait innovations of Sesamum species.</title>
        <authorList>
            <person name="Miao H."/>
            <person name="Wang L."/>
            <person name="Qu L."/>
            <person name="Liu H."/>
            <person name="Sun Y."/>
            <person name="Le M."/>
            <person name="Wang Q."/>
            <person name="Wei S."/>
            <person name="Zheng Y."/>
            <person name="Lin W."/>
            <person name="Duan Y."/>
            <person name="Cao H."/>
            <person name="Xiong S."/>
            <person name="Wang X."/>
            <person name="Wei L."/>
            <person name="Li C."/>
            <person name="Ma Q."/>
            <person name="Ju M."/>
            <person name="Zhao R."/>
            <person name="Li G."/>
            <person name="Mu C."/>
            <person name="Tian Q."/>
            <person name="Mei H."/>
            <person name="Zhang T."/>
            <person name="Gao T."/>
            <person name="Zhang H."/>
        </authorList>
    </citation>
    <scope>NUCLEOTIDE SEQUENCE</scope>
    <source>
        <strain evidence="2">K16</strain>
    </source>
</reference>
<dbReference type="InterPro" id="IPR025558">
    <property type="entry name" value="DUF4283"/>
</dbReference>
<proteinExistence type="predicted"/>
<dbReference type="PANTHER" id="PTHR46158:SF1">
    <property type="entry name" value="RING_U-BOX SUPERFAMILY PROTEIN"/>
    <property type="match status" value="1"/>
</dbReference>
<feature type="domain" description="DUF4283" evidence="1">
    <location>
        <begin position="162"/>
        <end position="236"/>
    </location>
</feature>
<evidence type="ECO:0000313" key="3">
    <source>
        <dbReference type="Proteomes" id="UP001289374"/>
    </source>
</evidence>
<accession>A0AAE1X0H3</accession>
<reference evidence="2" key="1">
    <citation type="submission" date="2020-06" db="EMBL/GenBank/DDBJ databases">
        <authorList>
            <person name="Li T."/>
            <person name="Hu X."/>
            <person name="Zhang T."/>
            <person name="Song X."/>
            <person name="Zhang H."/>
            <person name="Dai N."/>
            <person name="Sheng W."/>
            <person name="Hou X."/>
            <person name="Wei L."/>
        </authorList>
    </citation>
    <scope>NUCLEOTIDE SEQUENCE</scope>
    <source>
        <strain evidence="2">K16</strain>
        <tissue evidence="2">Leaf</tissue>
    </source>
</reference>
<dbReference type="CDD" id="cd16448">
    <property type="entry name" value="RING-H2"/>
    <property type="match status" value="1"/>
</dbReference>
<evidence type="ECO:0000313" key="2">
    <source>
        <dbReference type="EMBL" id="KAK4402856.1"/>
    </source>
</evidence>
<dbReference type="Proteomes" id="UP001289374">
    <property type="component" value="Unassembled WGS sequence"/>
</dbReference>
<dbReference type="EMBL" id="JACGWL010000005">
    <property type="protein sequence ID" value="KAK4402856.1"/>
    <property type="molecule type" value="Genomic_DNA"/>
</dbReference>
<dbReference type="AlphaFoldDB" id="A0AAE1X0H3"/>
<keyword evidence="3" id="KW-1185">Reference proteome</keyword>
<organism evidence="2 3">
    <name type="scientific">Sesamum angolense</name>
    <dbReference type="NCBI Taxonomy" id="2727404"/>
    <lineage>
        <taxon>Eukaryota</taxon>
        <taxon>Viridiplantae</taxon>
        <taxon>Streptophyta</taxon>
        <taxon>Embryophyta</taxon>
        <taxon>Tracheophyta</taxon>
        <taxon>Spermatophyta</taxon>
        <taxon>Magnoliopsida</taxon>
        <taxon>eudicotyledons</taxon>
        <taxon>Gunneridae</taxon>
        <taxon>Pentapetalae</taxon>
        <taxon>asterids</taxon>
        <taxon>lamiids</taxon>
        <taxon>Lamiales</taxon>
        <taxon>Pedaliaceae</taxon>
        <taxon>Sesamum</taxon>
    </lineage>
</organism>
<dbReference type="PANTHER" id="PTHR46158">
    <property type="entry name" value="OS02G0165000 PROTEIN"/>
    <property type="match status" value="1"/>
</dbReference>
<protein>
    <recommendedName>
        <fullName evidence="1">DUF4283 domain-containing protein</fullName>
    </recommendedName>
</protein>
<sequence length="376" mass="41634">METEDPHHKVVDADVQEVPHNKPLSAERVGNLYEMESCGSAEPSPFMVNMANLVAKFYGVNEKEGDKFQKITEGQAICGICCNSLQESINVLKTKCSCESSLVHEQCIVQNQTCEYCKEIVQYIPVKLESLDGPTSLKRSLRLTDMEGSGVVIPDGLWSTDTEVNSLFLVGRLLSSKQPKFEALVSSITNLLNPVKGLEMRNLADGRFLIRFRHIIDRNRALDGCPWSFEKNTIVLSGIGVNENPLCVDLKWCEFSVHVHDLPLSKMNLGIVTLIGNKIGSGEETPYGPWLRAPVSPWGTNRKSSFANSHFQHRCNSKPIRGHAVFGDFGDLQGQAMPEIGKGKNVVLECQSRDNQAGEHQVDQVVCAMGQLFSQT</sequence>
<comment type="caution">
    <text evidence="2">The sequence shown here is derived from an EMBL/GenBank/DDBJ whole genome shotgun (WGS) entry which is preliminary data.</text>
</comment>
<dbReference type="Pfam" id="PF14111">
    <property type="entry name" value="DUF4283"/>
    <property type="match status" value="1"/>
</dbReference>
<name>A0AAE1X0H3_9LAMI</name>